<dbReference type="STRING" id="564198.BST17_07035"/>
<dbReference type="EMBL" id="MVHJ01000004">
    <property type="protein sequence ID" value="ORA06144.1"/>
    <property type="molecule type" value="Genomic_DNA"/>
</dbReference>
<feature type="domain" description="N-acetyltransferase" evidence="1">
    <location>
        <begin position="16"/>
        <end position="159"/>
    </location>
</feature>
<dbReference type="InterPro" id="IPR000182">
    <property type="entry name" value="GNAT_dom"/>
</dbReference>
<name>A0A1W9Z1G7_MYCBA</name>
<comment type="caution">
    <text evidence="2">The sequence shown here is derived from an EMBL/GenBank/DDBJ whole genome shotgun (WGS) entry which is preliminary data.</text>
</comment>
<keyword evidence="3" id="KW-1185">Reference proteome</keyword>
<evidence type="ECO:0000313" key="2">
    <source>
        <dbReference type="EMBL" id="ORA06144.1"/>
    </source>
</evidence>
<dbReference type="PANTHER" id="PTHR43441">
    <property type="entry name" value="RIBOSOMAL-PROTEIN-SERINE ACETYLTRANSFERASE"/>
    <property type="match status" value="1"/>
</dbReference>
<dbReference type="Proteomes" id="UP000192366">
    <property type="component" value="Unassembled WGS sequence"/>
</dbReference>
<dbReference type="InterPro" id="IPR016181">
    <property type="entry name" value="Acyl_CoA_acyltransferase"/>
</dbReference>
<gene>
    <name evidence="2" type="ORF">BST17_07035</name>
</gene>
<dbReference type="InterPro" id="IPR051908">
    <property type="entry name" value="Ribosomal_N-acetyltransferase"/>
</dbReference>
<reference evidence="2 3" key="1">
    <citation type="submission" date="2017-02" db="EMBL/GenBank/DDBJ databases">
        <title>The new phylogeny of genus Mycobacterium.</title>
        <authorList>
            <person name="Tortoli E."/>
            <person name="Trovato A."/>
            <person name="Cirillo D.M."/>
        </authorList>
    </citation>
    <scope>NUCLEOTIDE SEQUENCE [LARGE SCALE GENOMIC DNA]</scope>
    <source>
        <strain evidence="2 3">DSM 45578</strain>
    </source>
</reference>
<dbReference type="Pfam" id="PF13302">
    <property type="entry name" value="Acetyltransf_3"/>
    <property type="match status" value="1"/>
</dbReference>
<organism evidence="2 3">
    <name type="scientific">Mycolicibacterium bacteremicum</name>
    <name type="common">Mycobacterium bacteremicum</name>
    <dbReference type="NCBI Taxonomy" id="564198"/>
    <lineage>
        <taxon>Bacteria</taxon>
        <taxon>Bacillati</taxon>
        <taxon>Actinomycetota</taxon>
        <taxon>Actinomycetes</taxon>
        <taxon>Mycobacteriales</taxon>
        <taxon>Mycobacteriaceae</taxon>
        <taxon>Mycolicibacterium</taxon>
    </lineage>
</organism>
<evidence type="ECO:0000313" key="3">
    <source>
        <dbReference type="Proteomes" id="UP000192366"/>
    </source>
</evidence>
<protein>
    <submittedName>
        <fullName evidence="2">GNAT family N-acetyltransferase</fullName>
    </submittedName>
</protein>
<accession>A0A1W9Z1G7</accession>
<keyword evidence="2" id="KW-0808">Transferase</keyword>
<dbReference type="Gene3D" id="3.40.630.30">
    <property type="match status" value="1"/>
</dbReference>
<dbReference type="GO" id="GO:1990189">
    <property type="term" value="F:protein N-terminal-serine acetyltransferase activity"/>
    <property type="evidence" value="ECO:0007669"/>
    <property type="project" value="TreeGrafter"/>
</dbReference>
<dbReference type="GO" id="GO:0008999">
    <property type="term" value="F:protein-N-terminal-alanine acetyltransferase activity"/>
    <property type="evidence" value="ECO:0007669"/>
    <property type="project" value="TreeGrafter"/>
</dbReference>
<proteinExistence type="predicted"/>
<sequence>MNAIWPLFDLRVSTPRLTLRYVTDELGFQLADLAVAGIHDPDTMPFSEPWTDAPPPLLRRNAMQYYWRCRAETGAQRWDLVLAATDPDDRVVGMCTLSATQFPARRTASTGSWLGREFQGSGLGSEMRCAALHLLFAGLDGRQATTRAWHDNAASLGVTGSLPYTYAGAALELRRGRPDTMVAFTMSREQWATRRRADIRLAGIAAVRRQLGL</sequence>
<evidence type="ECO:0000259" key="1">
    <source>
        <dbReference type="Pfam" id="PF13302"/>
    </source>
</evidence>
<dbReference type="SUPFAM" id="SSF55729">
    <property type="entry name" value="Acyl-CoA N-acyltransferases (Nat)"/>
    <property type="match status" value="1"/>
</dbReference>
<dbReference type="GO" id="GO:0005737">
    <property type="term" value="C:cytoplasm"/>
    <property type="evidence" value="ECO:0007669"/>
    <property type="project" value="TreeGrafter"/>
</dbReference>
<dbReference type="PANTHER" id="PTHR43441:SF11">
    <property type="entry name" value="RIBOSOMAL-PROTEIN-SERINE ACETYLTRANSFERASE"/>
    <property type="match status" value="1"/>
</dbReference>
<dbReference type="RefSeq" id="WP_165762227.1">
    <property type="nucleotide sequence ID" value="NZ_JACKVM010000008.1"/>
</dbReference>
<dbReference type="AlphaFoldDB" id="A0A1W9Z1G7"/>